<keyword evidence="2" id="KW-0808">Transferase</keyword>
<dbReference type="InterPro" id="IPR036890">
    <property type="entry name" value="HATPase_C_sf"/>
</dbReference>
<organism evidence="2 3">
    <name type="scientific">Georgfuchsia toluolica</name>
    <dbReference type="NCBI Taxonomy" id="424218"/>
    <lineage>
        <taxon>Bacteria</taxon>
        <taxon>Pseudomonadati</taxon>
        <taxon>Pseudomonadota</taxon>
        <taxon>Betaproteobacteria</taxon>
        <taxon>Nitrosomonadales</taxon>
        <taxon>Sterolibacteriaceae</taxon>
        <taxon>Georgfuchsia</taxon>
    </lineage>
</organism>
<keyword evidence="2" id="KW-0418">Kinase</keyword>
<comment type="caution">
    <text evidence="2">The sequence shown here is derived from an EMBL/GenBank/DDBJ whole genome shotgun (WGS) entry which is preliminary data.</text>
</comment>
<dbReference type="Proteomes" id="UP000742786">
    <property type="component" value="Unassembled WGS sequence"/>
</dbReference>
<dbReference type="Pfam" id="PF02518">
    <property type="entry name" value="HATPase_c"/>
    <property type="match status" value="1"/>
</dbReference>
<proteinExistence type="predicted"/>
<dbReference type="AlphaFoldDB" id="A0A916J1U5"/>
<protein>
    <submittedName>
        <fullName evidence="2">Serine/threonine-protein kinase RsbT</fullName>
        <ecNumber evidence="2">2.7.11.1</ecNumber>
    </submittedName>
</protein>
<dbReference type="SMART" id="SM00387">
    <property type="entry name" value="HATPase_c"/>
    <property type="match status" value="1"/>
</dbReference>
<feature type="domain" description="Histidine kinase/HSP90-like ATPase" evidence="1">
    <location>
        <begin position="36"/>
        <end position="135"/>
    </location>
</feature>
<dbReference type="SUPFAM" id="SSF55874">
    <property type="entry name" value="ATPase domain of HSP90 chaperone/DNA topoisomerase II/histidine kinase"/>
    <property type="match status" value="1"/>
</dbReference>
<dbReference type="CDD" id="cd16934">
    <property type="entry name" value="HATPase_RsbT-like"/>
    <property type="match status" value="1"/>
</dbReference>
<evidence type="ECO:0000259" key="1">
    <source>
        <dbReference type="SMART" id="SM00387"/>
    </source>
</evidence>
<evidence type="ECO:0000313" key="2">
    <source>
        <dbReference type="EMBL" id="CAG4883129.1"/>
    </source>
</evidence>
<reference evidence="2" key="1">
    <citation type="submission" date="2021-04" db="EMBL/GenBank/DDBJ databases">
        <authorList>
            <person name="Hornung B."/>
        </authorList>
    </citation>
    <scope>NUCLEOTIDE SEQUENCE</scope>
    <source>
        <strain evidence="2">G5G6</strain>
    </source>
</reference>
<evidence type="ECO:0000313" key="3">
    <source>
        <dbReference type="Proteomes" id="UP000742786"/>
    </source>
</evidence>
<gene>
    <name evidence="2" type="primary">rsbT</name>
    <name evidence="2" type="ORF">GTOL_11011</name>
</gene>
<dbReference type="InterPro" id="IPR003594">
    <property type="entry name" value="HATPase_dom"/>
</dbReference>
<accession>A0A916J1U5</accession>
<dbReference type="EMBL" id="CAJQUM010000001">
    <property type="protein sequence ID" value="CAG4883129.1"/>
    <property type="molecule type" value="Genomic_DNA"/>
</dbReference>
<keyword evidence="3" id="KW-1185">Reference proteome</keyword>
<dbReference type="Gene3D" id="3.30.565.10">
    <property type="entry name" value="Histidine kinase-like ATPase, C-terminal domain"/>
    <property type="match status" value="1"/>
</dbReference>
<name>A0A916J1U5_9PROT</name>
<sequence>MGHTNQGDLRIASEGDIVMARRLVRSAATDLGFGITDVTRIVTAASELSRNIYHYAGTGVMRWWSLSEGDRVGLELSFEDEGPGIPDVEKALEAGFSTAKGLGLGLPGARRLMDDIDIQSRVGEGTTIRVRKWLQ</sequence>
<dbReference type="EC" id="2.7.11.1" evidence="2"/>
<dbReference type="RefSeq" id="WP_220635126.1">
    <property type="nucleotide sequence ID" value="NZ_CAJQUM010000001.1"/>
</dbReference>
<dbReference type="GO" id="GO:0004674">
    <property type="term" value="F:protein serine/threonine kinase activity"/>
    <property type="evidence" value="ECO:0007669"/>
    <property type="project" value="UniProtKB-EC"/>
</dbReference>